<dbReference type="SUPFAM" id="SSF51430">
    <property type="entry name" value="NAD(P)-linked oxidoreductase"/>
    <property type="match status" value="1"/>
</dbReference>
<dbReference type="GO" id="GO:0005829">
    <property type="term" value="C:cytosol"/>
    <property type="evidence" value="ECO:0007669"/>
    <property type="project" value="TreeGrafter"/>
</dbReference>
<dbReference type="GO" id="GO:0010349">
    <property type="term" value="F:L-galactose dehydrogenase activity"/>
    <property type="evidence" value="ECO:0007669"/>
    <property type="project" value="InterPro"/>
</dbReference>
<protein>
    <submittedName>
        <fullName evidence="2">Aldo/keto reductase</fullName>
    </submittedName>
</protein>
<dbReference type="GO" id="GO:0070485">
    <property type="term" value="P:dehydro-D-arabinono-1,4-lactone biosynthetic process"/>
    <property type="evidence" value="ECO:0007669"/>
    <property type="project" value="TreeGrafter"/>
</dbReference>
<evidence type="ECO:0000313" key="3">
    <source>
        <dbReference type="Proteomes" id="UP000324974"/>
    </source>
</evidence>
<dbReference type="GO" id="GO:0045290">
    <property type="term" value="F:D-arabinose 1-dehydrogenase [NAD(P)+] activity"/>
    <property type="evidence" value="ECO:0007669"/>
    <property type="project" value="TreeGrafter"/>
</dbReference>
<dbReference type="InterPro" id="IPR023210">
    <property type="entry name" value="NADP_OxRdtase_dom"/>
</dbReference>
<dbReference type="PANTHER" id="PTHR42686">
    <property type="entry name" value="GH17980P-RELATED"/>
    <property type="match status" value="1"/>
</dbReference>
<gene>
    <name evidence="2" type="ORF">PX52LOC_01374</name>
</gene>
<organism evidence="2 3">
    <name type="scientific">Limnoglobus roseus</name>
    <dbReference type="NCBI Taxonomy" id="2598579"/>
    <lineage>
        <taxon>Bacteria</taxon>
        <taxon>Pseudomonadati</taxon>
        <taxon>Planctomycetota</taxon>
        <taxon>Planctomycetia</taxon>
        <taxon>Gemmatales</taxon>
        <taxon>Gemmataceae</taxon>
        <taxon>Limnoglobus</taxon>
    </lineage>
</organism>
<evidence type="ECO:0000259" key="1">
    <source>
        <dbReference type="Pfam" id="PF00248"/>
    </source>
</evidence>
<dbReference type="AlphaFoldDB" id="A0A5C1A7N1"/>
<dbReference type="CDD" id="cd19163">
    <property type="entry name" value="AKR_galDH"/>
    <property type="match status" value="1"/>
</dbReference>
<dbReference type="Proteomes" id="UP000324974">
    <property type="component" value="Chromosome"/>
</dbReference>
<name>A0A5C1A7N1_9BACT</name>
<sequence length="307" mass="33268">MHRRPLGNTGLSVSIVSMGGAAIGQQYGPVSASEVADTIHAGIDAGINLIDTSAFYGEGRSEEVLGEVLQGGWREKVLICTKAGRQTRKQFDFTPAGMRASLEASLRRLRVDSVDILLAHDIEFADEPERVFTDTADVLHRFKTEGKCRFVGMSCYPLGVLRQAIERCRLDVVISFCHFNLQNQRLLTELLPVAQSHGVGVLNASPLAMGLLTNQGPPPWHPAGDVVKRTCAAAATFCREHGADIATLGMQFCYGEAAIPSTITGTAKRSELDANLKALASPVDEVMMKDVRAVLEPIRDHVWSTGR</sequence>
<dbReference type="OrthoDB" id="9773828at2"/>
<reference evidence="3" key="1">
    <citation type="submission" date="2019-08" db="EMBL/GenBank/DDBJ databases">
        <title>Limnoglobus roseus gen. nov., sp. nov., a novel freshwater planctomycete with a giant genome from the family Gemmataceae.</title>
        <authorList>
            <person name="Kulichevskaya I.S."/>
            <person name="Naumoff D.G."/>
            <person name="Miroshnikov K."/>
            <person name="Ivanova A."/>
            <person name="Philippov D.A."/>
            <person name="Hakobyan A."/>
            <person name="Rijpstra I.C."/>
            <person name="Sinninghe Damste J.S."/>
            <person name="Liesack W."/>
            <person name="Dedysh S.N."/>
        </authorList>
    </citation>
    <scope>NUCLEOTIDE SEQUENCE [LARGE SCALE GENOMIC DNA]</scope>
    <source>
        <strain evidence="3">PX52</strain>
    </source>
</reference>
<dbReference type="PANTHER" id="PTHR42686:SF1">
    <property type="entry name" value="GH17980P-RELATED"/>
    <property type="match status" value="1"/>
</dbReference>
<keyword evidence="3" id="KW-1185">Reference proteome</keyword>
<dbReference type="Gene3D" id="3.20.20.100">
    <property type="entry name" value="NADP-dependent oxidoreductase domain"/>
    <property type="match status" value="1"/>
</dbReference>
<dbReference type="InterPro" id="IPR020471">
    <property type="entry name" value="AKR"/>
</dbReference>
<accession>A0A5C1A7N1</accession>
<proteinExistence type="predicted"/>
<dbReference type="Pfam" id="PF00248">
    <property type="entry name" value="Aldo_ket_red"/>
    <property type="match status" value="1"/>
</dbReference>
<evidence type="ECO:0000313" key="2">
    <source>
        <dbReference type="EMBL" id="QEL14485.1"/>
    </source>
</evidence>
<dbReference type="RefSeq" id="WP_149109376.1">
    <property type="nucleotide sequence ID" value="NZ_CP042425.1"/>
</dbReference>
<dbReference type="KEGG" id="lrs:PX52LOC_01374"/>
<dbReference type="InterPro" id="IPR036812">
    <property type="entry name" value="NAD(P)_OxRdtase_dom_sf"/>
</dbReference>
<feature type="domain" description="NADP-dependent oxidoreductase" evidence="1">
    <location>
        <begin position="17"/>
        <end position="295"/>
    </location>
</feature>
<dbReference type="InterPro" id="IPR044479">
    <property type="entry name" value="LGALDH-like"/>
</dbReference>
<dbReference type="EMBL" id="CP042425">
    <property type="protein sequence ID" value="QEL14485.1"/>
    <property type="molecule type" value="Genomic_DNA"/>
</dbReference>